<proteinExistence type="predicted"/>
<reference evidence="1 2" key="1">
    <citation type="journal article" date="2021" name="Plant Biotechnol. J.">
        <title>Multi-omics assisted identification of the key and species-specific regulatory components of drought-tolerant mechanisms in Gossypium stocksii.</title>
        <authorList>
            <person name="Yu D."/>
            <person name="Ke L."/>
            <person name="Zhang D."/>
            <person name="Wu Y."/>
            <person name="Sun Y."/>
            <person name="Mei J."/>
            <person name="Sun J."/>
            <person name="Sun Y."/>
        </authorList>
    </citation>
    <scope>NUCLEOTIDE SEQUENCE [LARGE SCALE GENOMIC DNA]</scope>
    <source>
        <strain evidence="2">cv. E1</strain>
        <tissue evidence="1">Leaf</tissue>
    </source>
</reference>
<sequence length="62" mass="7434">MAFLMETKIDEKRMEKIRRRCGFMHGIDVGAEGFRGGICLAWKTEITYVENQRRIEWQREPD</sequence>
<accession>A0A9D3ZX48</accession>
<evidence type="ECO:0000313" key="2">
    <source>
        <dbReference type="Proteomes" id="UP000828251"/>
    </source>
</evidence>
<comment type="caution">
    <text evidence="1">The sequence shown here is derived from an EMBL/GenBank/DDBJ whole genome shotgun (WGS) entry which is preliminary data.</text>
</comment>
<dbReference type="AlphaFoldDB" id="A0A9D3ZX48"/>
<gene>
    <name evidence="1" type="ORF">J1N35_025425</name>
</gene>
<organism evidence="1 2">
    <name type="scientific">Gossypium stocksii</name>
    <dbReference type="NCBI Taxonomy" id="47602"/>
    <lineage>
        <taxon>Eukaryota</taxon>
        <taxon>Viridiplantae</taxon>
        <taxon>Streptophyta</taxon>
        <taxon>Embryophyta</taxon>
        <taxon>Tracheophyta</taxon>
        <taxon>Spermatophyta</taxon>
        <taxon>Magnoliopsida</taxon>
        <taxon>eudicotyledons</taxon>
        <taxon>Gunneridae</taxon>
        <taxon>Pentapetalae</taxon>
        <taxon>rosids</taxon>
        <taxon>malvids</taxon>
        <taxon>Malvales</taxon>
        <taxon>Malvaceae</taxon>
        <taxon>Malvoideae</taxon>
        <taxon>Gossypium</taxon>
    </lineage>
</organism>
<dbReference type="OrthoDB" id="1750221at2759"/>
<dbReference type="Proteomes" id="UP000828251">
    <property type="component" value="Unassembled WGS sequence"/>
</dbReference>
<name>A0A9D3ZX48_9ROSI</name>
<dbReference type="EMBL" id="JAIQCV010000008">
    <property type="protein sequence ID" value="KAH1073097.1"/>
    <property type="molecule type" value="Genomic_DNA"/>
</dbReference>
<protein>
    <submittedName>
        <fullName evidence="1">Uncharacterized protein</fullName>
    </submittedName>
</protein>
<evidence type="ECO:0000313" key="1">
    <source>
        <dbReference type="EMBL" id="KAH1073097.1"/>
    </source>
</evidence>
<keyword evidence="2" id="KW-1185">Reference proteome</keyword>